<dbReference type="InterPro" id="IPR036249">
    <property type="entry name" value="Thioredoxin-like_sf"/>
</dbReference>
<organism evidence="8 9">
    <name type="scientific">Candidatus Sediminicultor quintus</name>
    <dbReference type="NCBI Taxonomy" id="1797291"/>
    <lineage>
        <taxon>Bacteria</taxon>
        <taxon>Pseudomonadati</taxon>
        <taxon>Atribacterota</taxon>
        <taxon>Candidatus Phoenicimicrobiia</taxon>
        <taxon>Candidatus Pheonicimicrobiales</taxon>
        <taxon>Candidatus Phoenicimicrobiaceae</taxon>
        <taxon>Candidatus Sediminicultor</taxon>
    </lineage>
</organism>
<evidence type="ECO:0000256" key="2">
    <source>
        <dbReference type="ARBA" id="ARBA00022714"/>
    </source>
</evidence>
<dbReference type="PROSITE" id="PS01099">
    <property type="entry name" value="COMPLEX1_24K"/>
    <property type="match status" value="1"/>
</dbReference>
<evidence type="ECO:0000256" key="1">
    <source>
        <dbReference type="ARBA" id="ARBA00010643"/>
    </source>
</evidence>
<evidence type="ECO:0000256" key="5">
    <source>
        <dbReference type="ARBA" id="ARBA00023014"/>
    </source>
</evidence>
<keyword evidence="2 7" id="KW-0001">2Fe-2S</keyword>
<dbReference type="AlphaFoldDB" id="A0A1F5ABT3"/>
<dbReference type="GO" id="GO:0051537">
    <property type="term" value="F:2 iron, 2 sulfur cluster binding"/>
    <property type="evidence" value="ECO:0007669"/>
    <property type="project" value="UniProtKB-KW"/>
</dbReference>
<evidence type="ECO:0000256" key="4">
    <source>
        <dbReference type="ARBA" id="ARBA00023004"/>
    </source>
</evidence>
<feature type="binding site" evidence="7">
    <location>
        <position position="75"/>
    </location>
    <ligand>
        <name>[2Fe-2S] cluster</name>
        <dbReference type="ChEBI" id="CHEBI:190135"/>
    </ligand>
</feature>
<protein>
    <submittedName>
        <fullName evidence="8">NADH-quinone oxidoreductase subunit E</fullName>
    </submittedName>
</protein>
<dbReference type="EMBL" id="MEYH01000047">
    <property type="protein sequence ID" value="OGD15828.1"/>
    <property type="molecule type" value="Genomic_DNA"/>
</dbReference>
<sequence>MTVKEIISKYGNKRENLLQILHDIQNQNSQNYIDEEDINLLSEEMNIPISDIKGTASFYTMYSFVPRGKYIIRVCDSPPCHILGAQTIFDALEKKLGIKEGEITKDGLFTLEGTSCLGVCGVAPAMMINDEVYGNLDEEKIEKILEQIREKESK</sequence>
<comment type="cofactor">
    <cofactor evidence="7">
        <name>[2Fe-2S] cluster</name>
        <dbReference type="ChEBI" id="CHEBI:190135"/>
    </cofactor>
    <text evidence="7">Binds 1 [2Fe-2S] cluster.</text>
</comment>
<dbReference type="GO" id="GO:0016491">
    <property type="term" value="F:oxidoreductase activity"/>
    <property type="evidence" value="ECO:0007669"/>
    <property type="project" value="InterPro"/>
</dbReference>
<dbReference type="NCBIfam" id="NF005722">
    <property type="entry name" value="PRK07539.1-2"/>
    <property type="match status" value="1"/>
</dbReference>
<dbReference type="InterPro" id="IPR042128">
    <property type="entry name" value="NuoE_dom"/>
</dbReference>
<dbReference type="CDD" id="cd03064">
    <property type="entry name" value="TRX_Fd_NuoE"/>
    <property type="match status" value="1"/>
</dbReference>
<evidence type="ECO:0000313" key="9">
    <source>
        <dbReference type="Proteomes" id="UP000177701"/>
    </source>
</evidence>
<evidence type="ECO:0000256" key="7">
    <source>
        <dbReference type="PIRSR" id="PIRSR000216-1"/>
    </source>
</evidence>
<dbReference type="InterPro" id="IPR041921">
    <property type="entry name" value="NuoE_N"/>
</dbReference>
<dbReference type="Pfam" id="PF01257">
    <property type="entry name" value="2Fe-2S_thioredx"/>
    <property type="match status" value="1"/>
</dbReference>
<evidence type="ECO:0000256" key="3">
    <source>
        <dbReference type="ARBA" id="ARBA00022723"/>
    </source>
</evidence>
<dbReference type="Proteomes" id="UP000177701">
    <property type="component" value="Unassembled WGS sequence"/>
</dbReference>
<proteinExistence type="inferred from homology"/>
<comment type="caution">
    <text evidence="8">The sequence shown here is derived from an EMBL/GenBank/DDBJ whole genome shotgun (WGS) entry which is preliminary data.</text>
</comment>
<keyword evidence="3 7" id="KW-0479">Metal-binding</keyword>
<feature type="binding site" evidence="7">
    <location>
        <position position="80"/>
    </location>
    <ligand>
        <name>[2Fe-2S] cluster</name>
        <dbReference type="ChEBI" id="CHEBI:190135"/>
    </ligand>
</feature>
<dbReference type="SUPFAM" id="SSF52833">
    <property type="entry name" value="Thioredoxin-like"/>
    <property type="match status" value="1"/>
</dbReference>
<dbReference type="PANTHER" id="PTHR43342">
    <property type="entry name" value="NADH-QUINONE OXIDOREDUCTASE, E SUBUNIT"/>
    <property type="match status" value="1"/>
</dbReference>
<comment type="similarity">
    <text evidence="1">Belongs to the complex I 24 kDa subunit family.</text>
</comment>
<evidence type="ECO:0000256" key="6">
    <source>
        <dbReference type="ARBA" id="ARBA00034078"/>
    </source>
</evidence>
<dbReference type="STRING" id="1797291.A2V47_01450"/>
<dbReference type="GO" id="GO:0046872">
    <property type="term" value="F:metal ion binding"/>
    <property type="evidence" value="ECO:0007669"/>
    <property type="project" value="UniProtKB-KW"/>
</dbReference>
<feature type="binding site" evidence="7">
    <location>
        <position position="116"/>
    </location>
    <ligand>
        <name>[2Fe-2S] cluster</name>
        <dbReference type="ChEBI" id="CHEBI:190135"/>
    </ligand>
</feature>
<dbReference type="Gene3D" id="3.40.30.10">
    <property type="entry name" value="Glutaredoxin"/>
    <property type="match status" value="1"/>
</dbReference>
<name>A0A1F5ABT3_9BACT</name>
<keyword evidence="4 7" id="KW-0408">Iron</keyword>
<reference evidence="8 9" key="1">
    <citation type="journal article" date="2016" name="Nat. Commun.">
        <title>Thousands of microbial genomes shed light on interconnected biogeochemical processes in an aquifer system.</title>
        <authorList>
            <person name="Anantharaman K."/>
            <person name="Brown C.T."/>
            <person name="Hug L.A."/>
            <person name="Sharon I."/>
            <person name="Castelle C.J."/>
            <person name="Probst A.J."/>
            <person name="Thomas B.C."/>
            <person name="Singh A."/>
            <person name="Wilkins M.J."/>
            <person name="Karaoz U."/>
            <person name="Brodie E.L."/>
            <person name="Williams K.H."/>
            <person name="Hubbard S.S."/>
            <person name="Banfield J.F."/>
        </authorList>
    </citation>
    <scope>NUCLEOTIDE SEQUENCE [LARGE SCALE GENOMIC DNA]</scope>
</reference>
<dbReference type="InterPro" id="IPR002023">
    <property type="entry name" value="NuoE-like"/>
</dbReference>
<feature type="binding site" evidence="7">
    <location>
        <position position="120"/>
    </location>
    <ligand>
        <name>[2Fe-2S] cluster</name>
        <dbReference type="ChEBI" id="CHEBI:190135"/>
    </ligand>
</feature>
<comment type="cofactor">
    <cofactor evidence="6">
        <name>[2Fe-2S] cluster</name>
        <dbReference type="ChEBI" id="CHEBI:190135"/>
    </cofactor>
</comment>
<dbReference type="InterPro" id="IPR028431">
    <property type="entry name" value="NADP_DH_HndA-like"/>
</dbReference>
<accession>A0A1F5ABT3</accession>
<dbReference type="PIRSF" id="PIRSF000216">
    <property type="entry name" value="NADH_DH_24kDa"/>
    <property type="match status" value="1"/>
</dbReference>
<dbReference type="PANTHER" id="PTHR43342:SF1">
    <property type="entry name" value="BIFURCATING [FEFE] HYDROGENASE GAMMA SUBUNIT"/>
    <property type="match status" value="1"/>
</dbReference>
<evidence type="ECO:0000313" key="8">
    <source>
        <dbReference type="EMBL" id="OGD15828.1"/>
    </source>
</evidence>
<dbReference type="FunFam" id="3.40.30.10:FF:000015">
    <property type="entry name" value="NADH-quinone oxidoreductase subunit E"/>
    <property type="match status" value="1"/>
</dbReference>
<gene>
    <name evidence="8" type="ORF">A2V47_01450</name>
</gene>
<keyword evidence="5 7" id="KW-0411">Iron-sulfur</keyword>
<dbReference type="Gene3D" id="1.10.10.1590">
    <property type="entry name" value="NADH-quinone oxidoreductase subunit E"/>
    <property type="match status" value="1"/>
</dbReference>